<comment type="caution">
    <text evidence="1">The sequence shown here is derived from an EMBL/GenBank/DDBJ whole genome shotgun (WGS) entry which is preliminary data.</text>
</comment>
<accession>A0ABS7PB16</accession>
<organism evidence="1 2">
    <name type="scientific">Alteriqipengyuania abyssalis</name>
    <dbReference type="NCBI Taxonomy" id="2860200"/>
    <lineage>
        <taxon>Bacteria</taxon>
        <taxon>Pseudomonadati</taxon>
        <taxon>Pseudomonadota</taxon>
        <taxon>Alphaproteobacteria</taxon>
        <taxon>Sphingomonadales</taxon>
        <taxon>Erythrobacteraceae</taxon>
        <taxon>Alteriqipengyuania</taxon>
    </lineage>
</organism>
<proteinExistence type="predicted"/>
<evidence type="ECO:0000313" key="1">
    <source>
        <dbReference type="EMBL" id="MBY8336253.1"/>
    </source>
</evidence>
<gene>
    <name evidence="1" type="ORF">KYN89_04265</name>
</gene>
<sequence>MNLPKLSLDSLPGLIDAPGLIGSLSDLASATTDDRVVILMVYLYETFPPEVPTGLF</sequence>
<evidence type="ECO:0000313" key="2">
    <source>
        <dbReference type="Proteomes" id="UP000759298"/>
    </source>
</evidence>
<dbReference type="Proteomes" id="UP000759298">
    <property type="component" value="Unassembled WGS sequence"/>
</dbReference>
<protein>
    <submittedName>
        <fullName evidence="1">Uncharacterized protein</fullName>
    </submittedName>
</protein>
<dbReference type="RefSeq" id="WP_010238509.1">
    <property type="nucleotide sequence ID" value="NZ_JAHWXP010000001.1"/>
</dbReference>
<reference evidence="1 2" key="1">
    <citation type="submission" date="2021-07" db="EMBL/GenBank/DDBJ databases">
        <title>Alteriqipengyuania abyssalis NZ-12B nov, sp.nov isolated from deep sea sponge in pacific ocean.</title>
        <authorList>
            <person name="Tareen S."/>
            <person name="Wink J."/>
        </authorList>
    </citation>
    <scope>NUCLEOTIDE SEQUENCE [LARGE SCALE GENOMIC DNA]</scope>
    <source>
        <strain evidence="1 2">NZ-12B</strain>
    </source>
</reference>
<name>A0ABS7PB16_9SPHN</name>
<dbReference type="EMBL" id="JAHWXP010000001">
    <property type="protein sequence ID" value="MBY8336253.1"/>
    <property type="molecule type" value="Genomic_DNA"/>
</dbReference>
<keyword evidence="2" id="KW-1185">Reference proteome</keyword>